<feature type="domain" description="Response regulatory" evidence="6">
    <location>
        <begin position="2"/>
        <end position="116"/>
    </location>
</feature>
<dbReference type="CDD" id="cd00383">
    <property type="entry name" value="trans_reg_C"/>
    <property type="match status" value="1"/>
</dbReference>
<evidence type="ECO:0000256" key="4">
    <source>
        <dbReference type="PROSITE-ProRule" id="PRU00169"/>
    </source>
</evidence>
<keyword evidence="9" id="KW-1185">Reference proteome</keyword>
<dbReference type="InterPro" id="IPR011006">
    <property type="entry name" value="CheY-like_superfamily"/>
</dbReference>
<evidence type="ECO:0000313" key="9">
    <source>
        <dbReference type="Proteomes" id="UP000715965"/>
    </source>
</evidence>
<evidence type="ECO:0000259" key="7">
    <source>
        <dbReference type="PROSITE" id="PS51755"/>
    </source>
</evidence>
<dbReference type="PANTHER" id="PTHR48111:SF67">
    <property type="entry name" value="TRANSCRIPTIONAL REGULATORY PROTEIN TCTD"/>
    <property type="match status" value="1"/>
</dbReference>
<dbReference type="InterPro" id="IPR016032">
    <property type="entry name" value="Sig_transdc_resp-reg_C-effctor"/>
</dbReference>
<dbReference type="InterPro" id="IPR001789">
    <property type="entry name" value="Sig_transdc_resp-reg_receiver"/>
</dbReference>
<accession>A0ABR9SBB9</accession>
<dbReference type="Gene3D" id="6.10.250.690">
    <property type="match status" value="1"/>
</dbReference>
<feature type="modified residue" description="4-aspartylphosphate" evidence="4">
    <location>
        <position position="51"/>
    </location>
</feature>
<dbReference type="SUPFAM" id="SSF46894">
    <property type="entry name" value="C-terminal effector domain of the bipartite response regulators"/>
    <property type="match status" value="1"/>
</dbReference>
<keyword evidence="3" id="KW-0804">Transcription</keyword>
<dbReference type="InterPro" id="IPR001867">
    <property type="entry name" value="OmpR/PhoB-type_DNA-bd"/>
</dbReference>
<dbReference type="PROSITE" id="PS51755">
    <property type="entry name" value="OMPR_PHOB"/>
    <property type="match status" value="1"/>
</dbReference>
<comment type="caution">
    <text evidence="8">The sequence shown here is derived from an EMBL/GenBank/DDBJ whole genome shotgun (WGS) entry which is preliminary data.</text>
</comment>
<dbReference type="Gene3D" id="3.40.50.2300">
    <property type="match status" value="1"/>
</dbReference>
<keyword evidence="1" id="KW-0805">Transcription regulation</keyword>
<dbReference type="SMART" id="SM00862">
    <property type="entry name" value="Trans_reg_C"/>
    <property type="match status" value="1"/>
</dbReference>
<evidence type="ECO:0000256" key="3">
    <source>
        <dbReference type="ARBA" id="ARBA00023163"/>
    </source>
</evidence>
<evidence type="ECO:0000313" key="8">
    <source>
        <dbReference type="EMBL" id="MBE7939586.1"/>
    </source>
</evidence>
<dbReference type="EMBL" id="JADDOJ010000007">
    <property type="protein sequence ID" value="MBE7939586.1"/>
    <property type="molecule type" value="Genomic_DNA"/>
</dbReference>
<dbReference type="RefSeq" id="WP_193779136.1">
    <property type="nucleotide sequence ID" value="NZ_JADDOJ010000007.1"/>
</dbReference>
<gene>
    <name evidence="8" type="ORF">IM725_03235</name>
</gene>
<keyword evidence="2 5" id="KW-0238">DNA-binding</keyword>
<evidence type="ECO:0000256" key="1">
    <source>
        <dbReference type="ARBA" id="ARBA00023015"/>
    </source>
</evidence>
<evidence type="ECO:0000256" key="5">
    <source>
        <dbReference type="PROSITE-ProRule" id="PRU01091"/>
    </source>
</evidence>
<dbReference type="Pfam" id="PF00486">
    <property type="entry name" value="Trans_reg_C"/>
    <property type="match status" value="1"/>
</dbReference>
<sequence>MKLLLVEDDAMIGRALLDALRAEGYALNWVRDGRLAADTLATEPYDLVLLDLGLPGRDGLEVLRGLRQRGSAVPVLVATARDAVGDRVAGLDAGADDYIAKPFDIDELLARIRALLRRSAGRAGPLIVHQGLTLNPATREAVLNGEPLHLSAREWAVLEPMVQRPGAVFSRAQLEEKLYGWKDEVSSNAVEVYVHGLRRKLGSDFIKTVRGLGYVVPRE</sequence>
<feature type="DNA-binding region" description="OmpR/PhoB-type" evidence="5">
    <location>
        <begin position="124"/>
        <end position="218"/>
    </location>
</feature>
<dbReference type="CDD" id="cd17624">
    <property type="entry name" value="REC_OmpR_PmrA-like"/>
    <property type="match status" value="1"/>
</dbReference>
<dbReference type="InterPro" id="IPR039420">
    <property type="entry name" value="WalR-like"/>
</dbReference>
<organism evidence="8 9">
    <name type="scientific">Ramlibacter aquaticus</name>
    <dbReference type="NCBI Taxonomy" id="2780094"/>
    <lineage>
        <taxon>Bacteria</taxon>
        <taxon>Pseudomonadati</taxon>
        <taxon>Pseudomonadota</taxon>
        <taxon>Betaproteobacteria</taxon>
        <taxon>Burkholderiales</taxon>
        <taxon>Comamonadaceae</taxon>
        <taxon>Ramlibacter</taxon>
    </lineage>
</organism>
<dbReference type="Gene3D" id="1.10.10.10">
    <property type="entry name" value="Winged helix-like DNA-binding domain superfamily/Winged helix DNA-binding domain"/>
    <property type="match status" value="1"/>
</dbReference>
<dbReference type="InterPro" id="IPR036388">
    <property type="entry name" value="WH-like_DNA-bd_sf"/>
</dbReference>
<dbReference type="PANTHER" id="PTHR48111">
    <property type="entry name" value="REGULATOR OF RPOS"/>
    <property type="match status" value="1"/>
</dbReference>
<keyword evidence="4" id="KW-0597">Phosphoprotein</keyword>
<evidence type="ECO:0000256" key="2">
    <source>
        <dbReference type="ARBA" id="ARBA00023125"/>
    </source>
</evidence>
<proteinExistence type="predicted"/>
<name>A0ABR9SBB9_9BURK</name>
<dbReference type="SUPFAM" id="SSF52172">
    <property type="entry name" value="CheY-like"/>
    <property type="match status" value="1"/>
</dbReference>
<reference evidence="8 9" key="1">
    <citation type="submission" date="2020-10" db="EMBL/GenBank/DDBJ databases">
        <title>Draft genome of Ramlibacter aquaticus LMG 30558.</title>
        <authorList>
            <person name="Props R."/>
        </authorList>
    </citation>
    <scope>NUCLEOTIDE SEQUENCE [LARGE SCALE GENOMIC DNA]</scope>
    <source>
        <strain evidence="8 9">LMG 30558</strain>
    </source>
</reference>
<dbReference type="PROSITE" id="PS50110">
    <property type="entry name" value="RESPONSE_REGULATORY"/>
    <property type="match status" value="1"/>
</dbReference>
<protein>
    <submittedName>
        <fullName evidence="8">Response regulator transcription factor</fullName>
    </submittedName>
</protein>
<dbReference type="Pfam" id="PF00072">
    <property type="entry name" value="Response_reg"/>
    <property type="match status" value="1"/>
</dbReference>
<dbReference type="SMART" id="SM00448">
    <property type="entry name" value="REC"/>
    <property type="match status" value="1"/>
</dbReference>
<dbReference type="Proteomes" id="UP000715965">
    <property type="component" value="Unassembled WGS sequence"/>
</dbReference>
<feature type="domain" description="OmpR/PhoB-type" evidence="7">
    <location>
        <begin position="124"/>
        <end position="218"/>
    </location>
</feature>
<evidence type="ECO:0000259" key="6">
    <source>
        <dbReference type="PROSITE" id="PS50110"/>
    </source>
</evidence>